<dbReference type="Proteomes" id="UP001153269">
    <property type="component" value="Unassembled WGS sequence"/>
</dbReference>
<dbReference type="EMBL" id="CADEAL010000085">
    <property type="protein sequence ID" value="CAB1414051.1"/>
    <property type="molecule type" value="Genomic_DNA"/>
</dbReference>
<name>A0A9N7TJM3_PLEPL</name>
<protein>
    <submittedName>
        <fullName evidence="1">Uncharacterized protein</fullName>
    </submittedName>
</protein>
<organism evidence="1 2">
    <name type="scientific">Pleuronectes platessa</name>
    <name type="common">European plaice</name>
    <dbReference type="NCBI Taxonomy" id="8262"/>
    <lineage>
        <taxon>Eukaryota</taxon>
        <taxon>Metazoa</taxon>
        <taxon>Chordata</taxon>
        <taxon>Craniata</taxon>
        <taxon>Vertebrata</taxon>
        <taxon>Euteleostomi</taxon>
        <taxon>Actinopterygii</taxon>
        <taxon>Neopterygii</taxon>
        <taxon>Teleostei</taxon>
        <taxon>Neoteleostei</taxon>
        <taxon>Acanthomorphata</taxon>
        <taxon>Carangaria</taxon>
        <taxon>Pleuronectiformes</taxon>
        <taxon>Pleuronectoidei</taxon>
        <taxon>Pleuronectidae</taxon>
        <taxon>Pleuronectes</taxon>
    </lineage>
</organism>
<accession>A0A9N7TJM3</accession>
<comment type="caution">
    <text evidence="1">The sequence shown here is derived from an EMBL/GenBank/DDBJ whole genome shotgun (WGS) entry which is preliminary data.</text>
</comment>
<keyword evidence="2" id="KW-1185">Reference proteome</keyword>
<gene>
    <name evidence="1" type="ORF">PLEPLA_LOCUS1754</name>
</gene>
<sequence length="103" mass="11247">MHLHACTPLPLDQKIPEILVQFQEGGGGGISRAGAAAPAKLTPPRLCGAPLELQEERRLRAPQTCVKVPALDRRETGTLWDSTFTIKIIMLRLSDAHLSSLLR</sequence>
<evidence type="ECO:0000313" key="2">
    <source>
        <dbReference type="Proteomes" id="UP001153269"/>
    </source>
</evidence>
<reference evidence="1" key="1">
    <citation type="submission" date="2020-03" db="EMBL/GenBank/DDBJ databases">
        <authorList>
            <person name="Weist P."/>
        </authorList>
    </citation>
    <scope>NUCLEOTIDE SEQUENCE</scope>
</reference>
<dbReference type="AlphaFoldDB" id="A0A9N7TJM3"/>
<proteinExistence type="predicted"/>
<evidence type="ECO:0000313" key="1">
    <source>
        <dbReference type="EMBL" id="CAB1414051.1"/>
    </source>
</evidence>